<evidence type="ECO:0000313" key="2">
    <source>
        <dbReference type="Proteomes" id="UP000034810"/>
    </source>
</evidence>
<proteinExistence type="predicted"/>
<comment type="caution">
    <text evidence="1">The sequence shown here is derived from an EMBL/GenBank/DDBJ whole genome shotgun (WGS) entry which is preliminary data.</text>
</comment>
<dbReference type="AlphaFoldDB" id="A0A0G1EDR4"/>
<protein>
    <submittedName>
        <fullName evidence="1">Uncharacterized protein</fullName>
    </submittedName>
</protein>
<dbReference type="Proteomes" id="UP000034810">
    <property type="component" value="Unassembled WGS sequence"/>
</dbReference>
<evidence type="ECO:0000313" key="1">
    <source>
        <dbReference type="EMBL" id="KKS81181.1"/>
    </source>
</evidence>
<sequence>MLNLSFIIQHFLTLRKDSMEDFVETAERIIHESGLLFNFWFRWEEKDKVQIDGLASFAELKCLVNIMELCQPPQAVIDAPEG</sequence>
<gene>
    <name evidence="1" type="ORF">UV58_C0026G0001</name>
</gene>
<name>A0A0G1EDR4_9BACT</name>
<accession>A0A0G1EDR4</accession>
<dbReference type="EMBL" id="LCFA01000026">
    <property type="protein sequence ID" value="KKS81181.1"/>
    <property type="molecule type" value="Genomic_DNA"/>
</dbReference>
<reference evidence="1 2" key="1">
    <citation type="journal article" date="2015" name="Nature">
        <title>rRNA introns, odd ribosomes, and small enigmatic genomes across a large radiation of phyla.</title>
        <authorList>
            <person name="Brown C.T."/>
            <person name="Hug L.A."/>
            <person name="Thomas B.C."/>
            <person name="Sharon I."/>
            <person name="Castelle C.J."/>
            <person name="Singh A."/>
            <person name="Wilkins M.J."/>
            <person name="Williams K.H."/>
            <person name="Banfield J.F."/>
        </authorList>
    </citation>
    <scope>NUCLEOTIDE SEQUENCE [LARGE SCALE GENOMIC DNA]</scope>
</reference>
<organism evidence="1 2">
    <name type="scientific">Candidatus Wolfebacteria bacterium GW2011_GWC1_43_10</name>
    <dbReference type="NCBI Taxonomy" id="1619011"/>
    <lineage>
        <taxon>Bacteria</taxon>
        <taxon>Candidatus Wolfeibacteriota</taxon>
    </lineage>
</organism>